<evidence type="ECO:0000313" key="6">
    <source>
        <dbReference type="Proteomes" id="UP001374803"/>
    </source>
</evidence>
<evidence type="ECO:0000256" key="4">
    <source>
        <dbReference type="SAM" id="MobiDB-lite"/>
    </source>
</evidence>
<dbReference type="RefSeq" id="WP_394839535.1">
    <property type="nucleotide sequence ID" value="NZ_CP089929.1"/>
</dbReference>
<feature type="region of interest" description="Disordered" evidence="4">
    <location>
        <begin position="175"/>
        <end position="226"/>
    </location>
</feature>
<dbReference type="InterPro" id="IPR016031">
    <property type="entry name" value="Trp_RNA-bd_attenuator-like_dom"/>
</dbReference>
<dbReference type="Gene3D" id="3.60.160.10">
    <property type="entry name" value="Mitochondrial biogenesis AIM24"/>
    <property type="match status" value="1"/>
</dbReference>
<evidence type="ECO:0000256" key="3">
    <source>
        <dbReference type="PROSITE-ProRule" id="PRU00339"/>
    </source>
</evidence>
<dbReference type="PANTHER" id="PTHR45586:SF1">
    <property type="entry name" value="LIPOPOLYSACCHARIDE ASSEMBLY PROTEIN B"/>
    <property type="match status" value="1"/>
</dbReference>
<evidence type="ECO:0000313" key="5">
    <source>
        <dbReference type="EMBL" id="WXB09862.1"/>
    </source>
</evidence>
<reference evidence="5" key="1">
    <citation type="submission" date="2021-12" db="EMBL/GenBank/DDBJ databases">
        <title>Discovery of the Pendulisporaceae a myxobacterial family with distinct sporulation behavior and unique specialized metabolism.</title>
        <authorList>
            <person name="Garcia R."/>
            <person name="Popoff A."/>
            <person name="Bader C.D."/>
            <person name="Loehr J."/>
            <person name="Walesch S."/>
            <person name="Walt C."/>
            <person name="Boldt J."/>
            <person name="Bunk B."/>
            <person name="Haeckl F.J.F.P.J."/>
            <person name="Gunesch A.P."/>
            <person name="Birkelbach J."/>
            <person name="Nuebel U."/>
            <person name="Pietschmann T."/>
            <person name="Bach T."/>
            <person name="Mueller R."/>
        </authorList>
    </citation>
    <scope>NUCLEOTIDE SEQUENCE</scope>
    <source>
        <strain evidence="5">MSr11367</strain>
    </source>
</reference>
<evidence type="ECO:0000256" key="2">
    <source>
        <dbReference type="ARBA" id="ARBA00022803"/>
    </source>
</evidence>
<dbReference type="InterPro" id="IPR051012">
    <property type="entry name" value="CellSynth/LPSAsmb/PSIAsmb"/>
</dbReference>
<evidence type="ECO:0000256" key="1">
    <source>
        <dbReference type="ARBA" id="ARBA00022737"/>
    </source>
</evidence>
<organism evidence="5 6">
    <name type="scientific">Pendulispora rubella</name>
    <dbReference type="NCBI Taxonomy" id="2741070"/>
    <lineage>
        <taxon>Bacteria</taxon>
        <taxon>Pseudomonadati</taxon>
        <taxon>Myxococcota</taxon>
        <taxon>Myxococcia</taxon>
        <taxon>Myxococcales</taxon>
        <taxon>Sorangiineae</taxon>
        <taxon>Pendulisporaceae</taxon>
        <taxon>Pendulispora</taxon>
    </lineage>
</organism>
<dbReference type="EMBL" id="CP089983">
    <property type="protein sequence ID" value="WXB09862.1"/>
    <property type="molecule type" value="Genomic_DNA"/>
</dbReference>
<keyword evidence="1" id="KW-0677">Repeat</keyword>
<feature type="region of interest" description="Disordered" evidence="4">
    <location>
        <begin position="1"/>
        <end position="34"/>
    </location>
</feature>
<name>A0ABZ2LG12_9BACT</name>
<dbReference type="Gene3D" id="1.25.40.10">
    <property type="entry name" value="Tetratricopeptide repeat domain"/>
    <property type="match status" value="1"/>
</dbReference>
<dbReference type="InterPro" id="IPR011990">
    <property type="entry name" value="TPR-like_helical_dom_sf"/>
</dbReference>
<feature type="compositionally biased region" description="Basic and acidic residues" evidence="4">
    <location>
        <begin position="14"/>
        <end position="32"/>
    </location>
</feature>
<proteinExistence type="predicted"/>
<dbReference type="InterPro" id="IPR036983">
    <property type="entry name" value="AIM24_sf"/>
</dbReference>
<dbReference type="SUPFAM" id="SSF51219">
    <property type="entry name" value="TRAP-like"/>
    <property type="match status" value="1"/>
</dbReference>
<accession>A0ABZ2LG12</accession>
<dbReference type="SMART" id="SM00028">
    <property type="entry name" value="TPR"/>
    <property type="match status" value="4"/>
</dbReference>
<keyword evidence="6" id="KW-1185">Reference proteome</keyword>
<keyword evidence="2 3" id="KW-0802">TPR repeat</keyword>
<feature type="compositionally biased region" description="Basic and acidic residues" evidence="4">
    <location>
        <begin position="198"/>
        <end position="212"/>
    </location>
</feature>
<gene>
    <name evidence="5" type="ORF">LVJ94_21865</name>
</gene>
<dbReference type="SUPFAM" id="SSF48452">
    <property type="entry name" value="TPR-like"/>
    <property type="match status" value="1"/>
</dbReference>
<dbReference type="Pfam" id="PF13432">
    <property type="entry name" value="TPR_16"/>
    <property type="match status" value="2"/>
</dbReference>
<protein>
    <submittedName>
        <fullName evidence="5">Tetratricopeptide repeat protein</fullName>
    </submittedName>
</protein>
<dbReference type="PANTHER" id="PTHR45586">
    <property type="entry name" value="TPR REPEAT-CONTAINING PROTEIN PA4667"/>
    <property type="match status" value="1"/>
</dbReference>
<dbReference type="InterPro" id="IPR019734">
    <property type="entry name" value="TPR_rpt"/>
</dbReference>
<dbReference type="Proteomes" id="UP001374803">
    <property type="component" value="Chromosome"/>
</dbReference>
<sequence length="513" mass="55480">MDDSVGRRSPRSLTPERRASAQQRSDHTHDPGGEEFLFHLFRGSELLQDSRVHEAKEELEQALLLQPRDPKGQDLLAVVYFRIGHYPRAIQIYEQLKRDHPGRASLGLNLALCYLKTGQAQLAREELEEVVRLSPDHRRAWGYLGLAYERLGDYDKAELSFERGGHSAMVRRMMQRRGGRPSIVSVSPELGYSIRPSDPARDSREPPRRYSESGKPPSLGATVTPVPHSEAIEDVRAAAAEAFEELDAGELSFVLAQAETRRPDGEMWHPVEIGEAIRFPAHMPGASSLPAPASAPAPAPRTVPQILAAARIGAPVDRSMAAARDAGHVVVSLAKRENEETAPPFAIRFDALRSYTGALSASVLERRGRGSSDAFGGISATVMQVTGDGLLVLAPRAGRSALASTLGEDDVLFLREDAILAFDLTMPFENGKILQDPIFVAQLKGPGPIAFEYIEPLTTLEVTPSQPATVRGPSVLGWMGRLAPESIAPGEAPGGVRGLISFSGTGTVLVAGR</sequence>
<feature type="repeat" description="TPR" evidence="3">
    <location>
        <begin position="104"/>
        <end position="137"/>
    </location>
</feature>
<dbReference type="PROSITE" id="PS50005">
    <property type="entry name" value="TPR"/>
    <property type="match status" value="1"/>
</dbReference>